<keyword evidence="3" id="KW-1185">Reference proteome</keyword>
<evidence type="ECO:0000313" key="2">
    <source>
        <dbReference type="EMBL" id="KNZ45103.1"/>
    </source>
</evidence>
<dbReference type="AlphaFoldDB" id="A0A0L6U972"/>
<dbReference type="STRING" id="27349.A0A0L6U972"/>
<keyword evidence="1" id="KW-1133">Transmembrane helix</keyword>
<sequence length="322" mass="36937">MKVYDTFLTPTELEAFEDGVFTQEQRTDLASREDASMDTLFDFELWKTSRQEPAEEIIEIEDINVPAEDSNRDPPSFGYLYPLTSNQSPFLPFFSFKNFTTRGLKMVNIMVYVAAPGKGYVASMLSFLRKKTVNRKSRVTRNMLFDINFTNSDCKPIEEVHKLSCLCIPPLCCTSCALPHTKETAKECTLFEYIDMIFLFYFIASVVNNSNHFLISTTSTKQPTHHLFSRLSSSLHLGDHNSEEDNLETLCIHYFFCCFLIPACITGPHPDTYACPIYFKAINQGKKGDQRKVIPPRPKNEFSIQSMYFSLSMADRNAKRQN</sequence>
<protein>
    <submittedName>
        <fullName evidence="2">Uncharacterized protein</fullName>
    </submittedName>
</protein>
<dbReference type="VEuPathDB" id="FungiDB:VP01_849g2"/>
<name>A0A0L6U972_9BASI</name>
<evidence type="ECO:0000256" key="1">
    <source>
        <dbReference type="SAM" id="Phobius"/>
    </source>
</evidence>
<feature type="transmembrane region" description="Helical" evidence="1">
    <location>
        <begin position="109"/>
        <end position="128"/>
    </location>
</feature>
<keyword evidence="1" id="KW-0812">Transmembrane</keyword>
<comment type="caution">
    <text evidence="2">The sequence shown here is derived from an EMBL/GenBank/DDBJ whole genome shotgun (WGS) entry which is preliminary data.</text>
</comment>
<dbReference type="Proteomes" id="UP000037035">
    <property type="component" value="Unassembled WGS sequence"/>
</dbReference>
<dbReference type="EMBL" id="LAVV01014048">
    <property type="protein sequence ID" value="KNZ45103.1"/>
    <property type="molecule type" value="Genomic_DNA"/>
</dbReference>
<proteinExistence type="predicted"/>
<keyword evidence="1" id="KW-0472">Membrane</keyword>
<gene>
    <name evidence="2" type="ORF">VP01_849g2</name>
</gene>
<organism evidence="2 3">
    <name type="scientific">Puccinia sorghi</name>
    <dbReference type="NCBI Taxonomy" id="27349"/>
    <lineage>
        <taxon>Eukaryota</taxon>
        <taxon>Fungi</taxon>
        <taxon>Dikarya</taxon>
        <taxon>Basidiomycota</taxon>
        <taxon>Pucciniomycotina</taxon>
        <taxon>Pucciniomycetes</taxon>
        <taxon>Pucciniales</taxon>
        <taxon>Pucciniaceae</taxon>
        <taxon>Puccinia</taxon>
    </lineage>
</organism>
<accession>A0A0L6U972</accession>
<evidence type="ECO:0000313" key="3">
    <source>
        <dbReference type="Proteomes" id="UP000037035"/>
    </source>
</evidence>
<reference evidence="2 3" key="1">
    <citation type="submission" date="2015-08" db="EMBL/GenBank/DDBJ databases">
        <title>Next Generation Sequencing and Analysis of the Genome of Puccinia sorghi L Schw, the Causal Agent of Maize Common Rust.</title>
        <authorList>
            <person name="Rochi L."/>
            <person name="Burguener G."/>
            <person name="Darino M."/>
            <person name="Turjanski A."/>
            <person name="Kreff E."/>
            <person name="Dieguez M.J."/>
            <person name="Sacco F."/>
        </authorList>
    </citation>
    <scope>NUCLEOTIDE SEQUENCE [LARGE SCALE GENOMIC DNA]</scope>
    <source>
        <strain evidence="2 3">RO10H11247</strain>
    </source>
</reference>